<proteinExistence type="predicted"/>
<dbReference type="EMBL" id="CP104558">
    <property type="protein sequence ID" value="UXH44083.1"/>
    <property type="molecule type" value="Genomic_DNA"/>
</dbReference>
<accession>A0ACD4C6A1</accession>
<evidence type="ECO:0000313" key="2">
    <source>
        <dbReference type="Proteomes" id="UP001064027"/>
    </source>
</evidence>
<sequence>MLKLKYLFNNEDLAEMLVRNWECDGPSPDMFTTYRISSSATYSFQLNGKTQFLRFAPTSEKYLENLLAELDFISYLRSKEYGALEAVGSKDRKELMEVQTPWGDYYASVFNQVPGIPISETDLNNHIIFTYGKSLGKLHRLSSEYHPLQSERWPYCDVLTSIESILMDLPHETLALKETKLLQEYFKSIPRSKSNFGLIHYDFEYDNVFYDAQSQSCYVIDFDDAMYHWYVMDIERTLDSLQDCILPELFQEKKECFLDGYRTEFEIQDDMMALLPAFKRFADLYGYVRILKSTEDQWNHEPEWLVGLRGRLMEALKNKSRYFGMDL</sequence>
<reference evidence="1" key="1">
    <citation type="submission" date="2022-09" db="EMBL/GenBank/DDBJ databases">
        <title>Complete genome sequence of Rossellomorea vietnamensis strain RL-WG62, a newly isolated PGPR with the potential for plant salinity stress alleviation.</title>
        <authorList>
            <person name="Ren L."/>
            <person name="Wang G."/>
            <person name="Hu H."/>
        </authorList>
    </citation>
    <scope>NUCLEOTIDE SEQUENCE</scope>
    <source>
        <strain evidence="1">RL-WG62</strain>
    </source>
</reference>
<keyword evidence="2" id="KW-1185">Reference proteome</keyword>
<organism evidence="1 2">
    <name type="scientific">Rossellomorea vietnamensis</name>
    <dbReference type="NCBI Taxonomy" id="218284"/>
    <lineage>
        <taxon>Bacteria</taxon>
        <taxon>Bacillati</taxon>
        <taxon>Bacillota</taxon>
        <taxon>Bacilli</taxon>
        <taxon>Bacillales</taxon>
        <taxon>Bacillaceae</taxon>
        <taxon>Rossellomorea</taxon>
    </lineage>
</organism>
<dbReference type="Proteomes" id="UP001064027">
    <property type="component" value="Chromosome"/>
</dbReference>
<name>A0ACD4C6A1_9BACI</name>
<gene>
    <name evidence="1" type="ORF">N5C46_21000</name>
</gene>
<protein>
    <submittedName>
        <fullName evidence="1">Phosphotransferase</fullName>
    </submittedName>
</protein>
<evidence type="ECO:0000313" key="1">
    <source>
        <dbReference type="EMBL" id="UXH44083.1"/>
    </source>
</evidence>